<feature type="domain" description="Ribulose bisphosphate carboxylase small subunit" evidence="11">
    <location>
        <begin position="67"/>
        <end position="186"/>
    </location>
</feature>
<keyword evidence="4 9" id="KW-0934">Plastid</keyword>
<keyword evidence="5" id="KW-0809">Transit peptide</keyword>
<reference evidence="12" key="2">
    <citation type="submission" date="2020-08" db="EMBL/GenBank/DDBJ databases">
        <title>Plant Genome Project.</title>
        <authorList>
            <person name="Zhang R.-G."/>
        </authorList>
    </citation>
    <scope>NUCLEOTIDE SEQUENCE</scope>
    <source>
        <strain evidence="12">Huo1</strain>
        <tissue evidence="12">Leaf</tissue>
    </source>
</reference>
<dbReference type="InterPro" id="IPR000894">
    <property type="entry name" value="RuBisCO_ssu_dom"/>
</dbReference>
<protein>
    <recommendedName>
        <fullName evidence="9">Ribulose bisphosphate carboxylase small subunit</fullName>
        <shortName evidence="9">RuBisCO small subunit</shortName>
    </recommendedName>
</protein>
<dbReference type="CDD" id="cd03527">
    <property type="entry name" value="RuBisCO_small"/>
    <property type="match status" value="1"/>
</dbReference>
<comment type="function">
    <text evidence="9">RuBisCO catalyzes two reactions: the carboxylation of D-ribulose 1,5-bisphosphate, the primary event in carbon dioxide fixation, as well as the oxidative fragmentation of the pentose substrate. Both reactions occur simultaneously and in competition at the same active site. Although the small subunit is not catalytic it is essential for maximal activity.</text>
</comment>
<evidence type="ECO:0000313" key="13">
    <source>
        <dbReference type="Proteomes" id="UP000298416"/>
    </source>
</evidence>
<comment type="subcellular location">
    <subcellularLocation>
        <location evidence="8">Cell junction</location>
        <location evidence="8">Plasmodesma</location>
    </subcellularLocation>
</comment>
<dbReference type="EMBL" id="PNBA02000009">
    <property type="protein sequence ID" value="KAG6412328.1"/>
    <property type="molecule type" value="Genomic_DNA"/>
</dbReference>
<evidence type="ECO:0000256" key="2">
    <source>
        <dbReference type="ARBA" id="ARBA00022531"/>
    </source>
</evidence>
<keyword evidence="2 9" id="KW-0602">Photosynthesis</keyword>
<feature type="compositionally biased region" description="Basic and acidic residues" evidence="10">
    <location>
        <begin position="309"/>
        <end position="323"/>
    </location>
</feature>
<dbReference type="InterPro" id="IPR024680">
    <property type="entry name" value="RuBisCO_ssu_N"/>
</dbReference>
<comment type="caution">
    <text evidence="12">The sequence shown here is derived from an EMBL/GenBank/DDBJ whole genome shotgun (WGS) entry which is preliminary data.</text>
</comment>
<evidence type="ECO:0000256" key="10">
    <source>
        <dbReference type="SAM" id="MobiDB-lite"/>
    </source>
</evidence>
<evidence type="ECO:0000256" key="1">
    <source>
        <dbReference type="ARBA" id="ARBA00022528"/>
    </source>
</evidence>
<evidence type="ECO:0000256" key="3">
    <source>
        <dbReference type="ARBA" id="ARBA00022567"/>
    </source>
</evidence>
<proteinExistence type="inferred from homology"/>
<organism evidence="12">
    <name type="scientific">Salvia splendens</name>
    <name type="common">Scarlet sage</name>
    <dbReference type="NCBI Taxonomy" id="180675"/>
    <lineage>
        <taxon>Eukaryota</taxon>
        <taxon>Viridiplantae</taxon>
        <taxon>Streptophyta</taxon>
        <taxon>Embryophyta</taxon>
        <taxon>Tracheophyta</taxon>
        <taxon>Spermatophyta</taxon>
        <taxon>Magnoliopsida</taxon>
        <taxon>eudicotyledons</taxon>
        <taxon>Gunneridae</taxon>
        <taxon>Pentapetalae</taxon>
        <taxon>asterids</taxon>
        <taxon>lamiids</taxon>
        <taxon>Lamiales</taxon>
        <taxon>Lamiaceae</taxon>
        <taxon>Nepetoideae</taxon>
        <taxon>Mentheae</taxon>
        <taxon>Salviinae</taxon>
        <taxon>Salvia</taxon>
        <taxon>Salvia subgen. Calosphace</taxon>
        <taxon>core Calosphace</taxon>
    </lineage>
</organism>
<sequence>MASSMLSTAAVAARSAPAQASMVAPFTGLKSVSAFPTTRKTADITTIANNGGRVSCMKVWPTEGLKKYETLSYLPPLTREQLLKQVDFLIRTGLIPCIEFELDPKNGFPHRENNRSPGYYDGRYWTMWKLPMFGCTDPVQVLKELDEVVTLHPEAFVRIIGFDNKRQIDSLKYFDLQHARNLIRTPHIIRHYSGTAMNTHLSGGYCQQPHYLKPNIDGLPLYRCYQPDEYEQRADNQLFVEYSCDDPKDLDCVSDHGKVKEEHCDKPESVPSTDSRLEIEAKEAIDCDAANSDTENVSNLVIGLPNDSHGNEENRDGSPEDQRVSSSEEISLPSGPNKIVTLLTMPLLVAAFLSVMKGDFRVVLQTDGRDELEICLESCYPSM</sequence>
<dbReference type="GO" id="GO:0009506">
    <property type="term" value="C:plasmodesma"/>
    <property type="evidence" value="ECO:0007669"/>
    <property type="project" value="UniProtKB-SubCell"/>
</dbReference>
<dbReference type="GO" id="GO:0009853">
    <property type="term" value="P:photorespiration"/>
    <property type="evidence" value="ECO:0007669"/>
    <property type="project" value="UniProtKB-UniRule"/>
</dbReference>
<evidence type="ECO:0000259" key="11">
    <source>
        <dbReference type="SMART" id="SM00961"/>
    </source>
</evidence>
<keyword evidence="13" id="KW-1185">Reference proteome</keyword>
<evidence type="ECO:0000256" key="5">
    <source>
        <dbReference type="ARBA" id="ARBA00022946"/>
    </source>
</evidence>
<dbReference type="Pfam" id="PF00101">
    <property type="entry name" value="RuBisCO_small"/>
    <property type="match status" value="1"/>
</dbReference>
<accession>A0A8X8XF53</accession>
<comment type="subunit">
    <text evidence="9">Heterohexadecamer of 8 large and 8 small subunits.</text>
</comment>
<dbReference type="GO" id="GO:0019253">
    <property type="term" value="P:reductive pentose-phosphate cycle"/>
    <property type="evidence" value="ECO:0007669"/>
    <property type="project" value="UniProtKB-KW"/>
</dbReference>
<evidence type="ECO:0000256" key="4">
    <source>
        <dbReference type="ARBA" id="ARBA00022640"/>
    </source>
</evidence>
<dbReference type="InterPro" id="IPR036385">
    <property type="entry name" value="RuBisCO_ssu_sf"/>
</dbReference>
<dbReference type="FunFam" id="3.30.190.10:FF:000001">
    <property type="entry name" value="Ribulose bisphosphate carboxylase small chain, chloroplastic"/>
    <property type="match status" value="1"/>
</dbReference>
<dbReference type="PRINTS" id="PR00152">
    <property type="entry name" value="RUBISCOSMALL"/>
</dbReference>
<feature type="region of interest" description="Disordered" evidence="10">
    <location>
        <begin position="300"/>
        <end position="332"/>
    </location>
</feature>
<evidence type="ECO:0000256" key="7">
    <source>
        <dbReference type="ARBA" id="ARBA00023300"/>
    </source>
</evidence>
<dbReference type="SUPFAM" id="SSF55239">
    <property type="entry name" value="RuBisCO, small subunit"/>
    <property type="match status" value="1"/>
</dbReference>
<keyword evidence="6 9" id="KW-0601">Photorespiration</keyword>
<dbReference type="Pfam" id="PF12338">
    <property type="entry name" value="RbcS"/>
    <property type="match status" value="1"/>
</dbReference>
<dbReference type="Gene3D" id="3.30.190.10">
    <property type="entry name" value="Ribulose bisphosphate carboxylase, small subunit"/>
    <property type="match status" value="1"/>
</dbReference>
<keyword evidence="1" id="KW-0150">Chloroplast</keyword>
<evidence type="ECO:0000256" key="6">
    <source>
        <dbReference type="ARBA" id="ARBA00023238"/>
    </source>
</evidence>
<evidence type="ECO:0000313" key="12">
    <source>
        <dbReference type="EMBL" id="KAG6412328.1"/>
    </source>
</evidence>
<dbReference type="PANTHER" id="PTHR31262">
    <property type="entry name" value="RIBULOSE BISPHOSPHATE CARBOXYLASE SMALL CHAIN 1, CHLOROPLASTIC"/>
    <property type="match status" value="1"/>
</dbReference>
<reference evidence="12" key="1">
    <citation type="submission" date="2018-01" db="EMBL/GenBank/DDBJ databases">
        <authorList>
            <person name="Mao J.F."/>
        </authorList>
    </citation>
    <scope>NUCLEOTIDE SEQUENCE</scope>
    <source>
        <strain evidence="12">Huo1</strain>
        <tissue evidence="12">Leaf</tissue>
    </source>
</reference>
<dbReference type="Proteomes" id="UP000298416">
    <property type="component" value="Unassembled WGS sequence"/>
</dbReference>
<evidence type="ECO:0000256" key="9">
    <source>
        <dbReference type="RuleBase" id="RU003627"/>
    </source>
</evidence>
<keyword evidence="7 9" id="KW-0120">Carbon dioxide fixation</keyword>
<keyword evidence="3" id="KW-0113">Calvin cycle</keyword>
<dbReference type="SMART" id="SM00961">
    <property type="entry name" value="RuBisCO_small"/>
    <property type="match status" value="1"/>
</dbReference>
<dbReference type="InterPro" id="IPR024681">
    <property type="entry name" value="RuBisCO_ssu"/>
</dbReference>
<gene>
    <name evidence="12" type="ORF">SASPL_125004</name>
</gene>
<dbReference type="AlphaFoldDB" id="A0A8X8XF53"/>
<dbReference type="PANTHER" id="PTHR31262:SF10">
    <property type="entry name" value="RIBULOSE BISPHOSPHATE CARBOXYLASE SMALL SUBUNIT 1A, CHLOROPLASTIC-RELATED"/>
    <property type="match status" value="1"/>
</dbReference>
<name>A0A8X8XF53_SALSN</name>
<comment type="similarity">
    <text evidence="9">Belongs to the RuBisCO small chain family.</text>
</comment>
<evidence type="ECO:0000256" key="8">
    <source>
        <dbReference type="ARBA" id="ARBA00024184"/>
    </source>
</evidence>